<evidence type="ECO:0000313" key="2">
    <source>
        <dbReference type="EMBL" id="CAE8583903.1"/>
    </source>
</evidence>
<evidence type="ECO:0008006" key="4">
    <source>
        <dbReference type="Google" id="ProtNLM"/>
    </source>
</evidence>
<feature type="non-terminal residue" evidence="2">
    <location>
        <position position="1"/>
    </location>
</feature>
<dbReference type="InterPro" id="IPR050307">
    <property type="entry name" value="Sterol_Desaturase_Related"/>
</dbReference>
<feature type="transmembrane region" description="Helical" evidence="1">
    <location>
        <begin position="88"/>
        <end position="108"/>
    </location>
</feature>
<dbReference type="AlphaFoldDB" id="A0A813DE65"/>
<dbReference type="EMBL" id="CAJNNV010000933">
    <property type="protein sequence ID" value="CAE8583903.1"/>
    <property type="molecule type" value="Genomic_DNA"/>
</dbReference>
<feature type="transmembrane region" description="Helical" evidence="1">
    <location>
        <begin position="6"/>
        <end position="26"/>
    </location>
</feature>
<name>A0A813DE65_POLGL</name>
<accession>A0A813DE65</accession>
<dbReference type="OrthoDB" id="421628at2759"/>
<feature type="non-terminal residue" evidence="2">
    <location>
        <position position="140"/>
    </location>
</feature>
<evidence type="ECO:0000256" key="1">
    <source>
        <dbReference type="SAM" id="Phobius"/>
    </source>
</evidence>
<dbReference type="PANTHER" id="PTHR11863">
    <property type="entry name" value="STEROL DESATURASE"/>
    <property type="match status" value="1"/>
</dbReference>
<dbReference type="Proteomes" id="UP000654075">
    <property type="component" value="Unassembled WGS sequence"/>
</dbReference>
<gene>
    <name evidence="2" type="ORF">PGLA1383_LOCUS2850</name>
</gene>
<evidence type="ECO:0000313" key="3">
    <source>
        <dbReference type="Proteomes" id="UP000654075"/>
    </source>
</evidence>
<reference evidence="2" key="1">
    <citation type="submission" date="2021-02" db="EMBL/GenBank/DDBJ databases">
        <authorList>
            <person name="Dougan E. K."/>
            <person name="Rhodes N."/>
            <person name="Thang M."/>
            <person name="Chan C."/>
        </authorList>
    </citation>
    <scope>NUCLEOTIDE SEQUENCE</scope>
</reference>
<organism evidence="2 3">
    <name type="scientific">Polarella glacialis</name>
    <name type="common">Dinoflagellate</name>
    <dbReference type="NCBI Taxonomy" id="89957"/>
    <lineage>
        <taxon>Eukaryota</taxon>
        <taxon>Sar</taxon>
        <taxon>Alveolata</taxon>
        <taxon>Dinophyceae</taxon>
        <taxon>Suessiales</taxon>
        <taxon>Suessiaceae</taxon>
        <taxon>Polarella</taxon>
    </lineage>
</organism>
<proteinExistence type="predicted"/>
<keyword evidence="1" id="KW-0472">Membrane</keyword>
<keyword evidence="1" id="KW-1133">Transmembrane helix</keyword>
<keyword evidence="3" id="KW-1185">Reference proteome</keyword>
<protein>
    <recommendedName>
        <fullName evidence="4">Fatty acid hydroxylase domain-containing protein</fullName>
    </recommendedName>
</protein>
<sequence>AAACSVALLLVFWTMYWSNGLLLYVVEKYCPQYTDSYRIQTLKPSSRPDMWTLISKLVVQQFVVLPLFAVLMFPVLRRFRMTAELPGPFEMVCNITFTILCNEILFFYGHWAMHANKFLYKHIHKIHHEFRAPMGLAAIY</sequence>
<keyword evidence="1" id="KW-0812">Transmembrane</keyword>
<feature type="transmembrane region" description="Helical" evidence="1">
    <location>
        <begin position="57"/>
        <end position="76"/>
    </location>
</feature>
<comment type="caution">
    <text evidence="2">The sequence shown here is derived from an EMBL/GenBank/DDBJ whole genome shotgun (WGS) entry which is preliminary data.</text>
</comment>